<dbReference type="Proteomes" id="UP001060919">
    <property type="component" value="Chromosome"/>
</dbReference>
<dbReference type="RefSeq" id="WP_264789886.1">
    <property type="nucleotide sequence ID" value="NZ_AP026867.1"/>
</dbReference>
<proteinExistence type="predicted"/>
<organism evidence="1 2">
    <name type="scientific">Aureispira anguillae</name>
    <dbReference type="NCBI Taxonomy" id="2864201"/>
    <lineage>
        <taxon>Bacteria</taxon>
        <taxon>Pseudomonadati</taxon>
        <taxon>Bacteroidota</taxon>
        <taxon>Saprospiria</taxon>
        <taxon>Saprospirales</taxon>
        <taxon>Saprospiraceae</taxon>
        <taxon>Aureispira</taxon>
    </lineage>
</organism>
<dbReference type="AlphaFoldDB" id="A0A915YK30"/>
<keyword evidence="2" id="KW-1185">Reference proteome</keyword>
<gene>
    <name evidence="1" type="ORF">AsAng_0054500</name>
</gene>
<reference evidence="1" key="1">
    <citation type="submission" date="2022-09" db="EMBL/GenBank/DDBJ databases">
        <title>Aureispira anguillicida sp. nov., isolated from Leptocephalus of Japanese eel Anguilla japonica.</title>
        <authorList>
            <person name="Yuasa K."/>
            <person name="Mekata T."/>
            <person name="Ikunari K."/>
        </authorList>
    </citation>
    <scope>NUCLEOTIDE SEQUENCE</scope>
    <source>
        <strain evidence="1">EL160426</strain>
    </source>
</reference>
<name>A0A915YK30_9BACT</name>
<sequence>MKSWDIDIALHELLVHRAEQLYQTKAYKKAAELIAEIAAFEASNYIGYLSSIRLEELLVKIAAELFPIANYKRKETAQRKVLHIGTRFYNIGGHTQVALSWMKNDLNSESHLLLLDQDRALDLTINGTLYQLEEKEPWAKAQALRRFLEEHYFDVIVLHQHMDDIVPTLALWDLKQKGDSLVLFYNHANFRFSLGNIIAHKRINICEGDVVISEKYRYPMDDQILYFILGETMPKQLSIQEKLAYKKQLGIGQTQKIFFTIGAAYKYTPFETVNFLKEWNTFLLEHEACTLIMVGCGQEDFDKFCPNTQKAPNLLLKGHVKNPLMYYQITDYIVDIYPLQTGLGTLNGLYHGVPPILPYQETVMVLGNEMNKLYPRAIENYLSYSTKEGYFKFIKEEIATGAYKSWASKVIEQHIQSKFLLKPWQKQLEELYKTPVVTGIDVDASNDVLNTSKPSQSWYKFTASPDRSIQLIALGFRYNIPLSFNLLRLYFNLIAKQKKLTGAGLKVFSNYLLGKYK</sequence>
<accession>A0A915YK30</accession>
<dbReference type="EMBL" id="AP026867">
    <property type="protein sequence ID" value="BDS14669.1"/>
    <property type="molecule type" value="Genomic_DNA"/>
</dbReference>
<protein>
    <submittedName>
        <fullName evidence="1">Uncharacterized protein</fullName>
    </submittedName>
</protein>
<evidence type="ECO:0000313" key="2">
    <source>
        <dbReference type="Proteomes" id="UP001060919"/>
    </source>
</evidence>
<dbReference type="KEGG" id="aup:AsAng_0054500"/>
<evidence type="ECO:0000313" key="1">
    <source>
        <dbReference type="EMBL" id="BDS14669.1"/>
    </source>
</evidence>
<dbReference type="SUPFAM" id="SSF53756">
    <property type="entry name" value="UDP-Glycosyltransferase/glycogen phosphorylase"/>
    <property type="match status" value="1"/>
</dbReference>